<dbReference type="GeneID" id="5889128"/>
<dbReference type="STRING" id="81824.A9UTJ6"/>
<protein>
    <recommendedName>
        <fullName evidence="7">PHD-type domain-containing protein</fullName>
    </recommendedName>
</protein>
<dbReference type="InterPro" id="IPR019786">
    <property type="entry name" value="Zinc_finger_PHD-type_CS"/>
</dbReference>
<dbReference type="PROSITE" id="PS50016">
    <property type="entry name" value="ZF_PHD_2"/>
    <property type="match status" value="1"/>
</dbReference>
<evidence type="ECO:0000259" key="7">
    <source>
        <dbReference type="PROSITE" id="PS50016"/>
    </source>
</evidence>
<sequence>DDDTPYCICRGPDDGRYMIACDSCDEWYHIDCLNLNLKHVRALEATHQTYTCPKC</sequence>
<dbReference type="PROSITE" id="PS01359">
    <property type="entry name" value="ZF_PHD_1"/>
    <property type="match status" value="1"/>
</dbReference>
<dbReference type="RefSeq" id="XP_001743926.1">
    <property type="nucleotide sequence ID" value="XM_001743874.1"/>
</dbReference>
<evidence type="ECO:0000256" key="3">
    <source>
        <dbReference type="ARBA" id="ARBA00022771"/>
    </source>
</evidence>
<evidence type="ECO:0000256" key="1">
    <source>
        <dbReference type="ARBA" id="ARBA00004123"/>
    </source>
</evidence>
<dbReference type="OMA" id="WINIVDQ"/>
<dbReference type="eggNOG" id="KOG1632">
    <property type="taxonomic scope" value="Eukaryota"/>
</dbReference>
<feature type="non-terminal residue" evidence="8">
    <location>
        <position position="55"/>
    </location>
</feature>
<keyword evidence="4" id="KW-0862">Zinc</keyword>
<organism evidence="8 9">
    <name type="scientific">Monosiga brevicollis</name>
    <name type="common">Choanoflagellate</name>
    <dbReference type="NCBI Taxonomy" id="81824"/>
    <lineage>
        <taxon>Eukaryota</taxon>
        <taxon>Choanoflagellata</taxon>
        <taxon>Craspedida</taxon>
        <taxon>Salpingoecidae</taxon>
        <taxon>Monosiga</taxon>
    </lineage>
</organism>
<dbReference type="KEGG" id="mbr:MONBRDRAFT_3799"/>
<gene>
    <name evidence="8" type="ORF">MONBRDRAFT_3799</name>
</gene>
<dbReference type="Pfam" id="PF00628">
    <property type="entry name" value="PHD"/>
    <property type="match status" value="1"/>
</dbReference>
<dbReference type="Gene3D" id="3.30.40.10">
    <property type="entry name" value="Zinc/RING finger domain, C3HC4 (zinc finger)"/>
    <property type="match status" value="1"/>
</dbReference>
<dbReference type="EMBL" id="CH991545">
    <property type="protein sequence ID" value="EDQ91504.1"/>
    <property type="molecule type" value="Genomic_DNA"/>
</dbReference>
<evidence type="ECO:0000313" key="9">
    <source>
        <dbReference type="Proteomes" id="UP000001357"/>
    </source>
</evidence>
<dbReference type="InterPro" id="IPR011011">
    <property type="entry name" value="Znf_FYVE_PHD"/>
</dbReference>
<reference evidence="8 9" key="1">
    <citation type="journal article" date="2008" name="Nature">
        <title>The genome of the choanoflagellate Monosiga brevicollis and the origin of metazoans.</title>
        <authorList>
            <consortium name="JGI Sequencing"/>
            <person name="King N."/>
            <person name="Westbrook M.J."/>
            <person name="Young S.L."/>
            <person name="Kuo A."/>
            <person name="Abedin M."/>
            <person name="Chapman J."/>
            <person name="Fairclough S."/>
            <person name="Hellsten U."/>
            <person name="Isogai Y."/>
            <person name="Letunic I."/>
            <person name="Marr M."/>
            <person name="Pincus D."/>
            <person name="Putnam N."/>
            <person name="Rokas A."/>
            <person name="Wright K.J."/>
            <person name="Zuzow R."/>
            <person name="Dirks W."/>
            <person name="Good M."/>
            <person name="Goodstein D."/>
            <person name="Lemons D."/>
            <person name="Li W."/>
            <person name="Lyons J.B."/>
            <person name="Morris A."/>
            <person name="Nichols S."/>
            <person name="Richter D.J."/>
            <person name="Salamov A."/>
            <person name="Bork P."/>
            <person name="Lim W.A."/>
            <person name="Manning G."/>
            <person name="Miller W.T."/>
            <person name="McGinnis W."/>
            <person name="Shapiro H."/>
            <person name="Tjian R."/>
            <person name="Grigoriev I.V."/>
            <person name="Rokhsar D."/>
        </authorList>
    </citation>
    <scope>NUCLEOTIDE SEQUENCE [LARGE SCALE GENOMIC DNA]</scope>
    <source>
        <strain evidence="9">MX1 / ATCC 50154</strain>
    </source>
</reference>
<dbReference type="GO" id="GO:0048188">
    <property type="term" value="C:Set1C/COMPASS complex"/>
    <property type="evidence" value="ECO:0007669"/>
    <property type="project" value="InterPro"/>
</dbReference>
<evidence type="ECO:0000256" key="2">
    <source>
        <dbReference type="ARBA" id="ARBA00022723"/>
    </source>
</evidence>
<evidence type="ECO:0000256" key="6">
    <source>
        <dbReference type="PROSITE-ProRule" id="PRU00146"/>
    </source>
</evidence>
<dbReference type="AlphaFoldDB" id="A9UTJ6"/>
<dbReference type="GO" id="GO:0008270">
    <property type="term" value="F:zinc ion binding"/>
    <property type="evidence" value="ECO:0007669"/>
    <property type="project" value="UniProtKB-KW"/>
</dbReference>
<evidence type="ECO:0000256" key="4">
    <source>
        <dbReference type="ARBA" id="ARBA00022833"/>
    </source>
</evidence>
<name>A9UTJ6_MONBE</name>
<dbReference type="InterPro" id="IPR037869">
    <property type="entry name" value="Spp1/CFP1"/>
</dbReference>
<accession>A9UTJ6</accession>
<keyword evidence="2" id="KW-0479">Metal-binding</keyword>
<proteinExistence type="predicted"/>
<keyword evidence="5" id="KW-0539">Nucleus</keyword>
<dbReference type="SMART" id="SM00249">
    <property type="entry name" value="PHD"/>
    <property type="match status" value="1"/>
</dbReference>
<dbReference type="SUPFAM" id="SSF57903">
    <property type="entry name" value="FYVE/PHD zinc finger"/>
    <property type="match status" value="1"/>
</dbReference>
<dbReference type="InterPro" id="IPR019787">
    <property type="entry name" value="Znf_PHD-finger"/>
</dbReference>
<comment type="subcellular location">
    <subcellularLocation>
        <location evidence="1">Nucleus</location>
    </subcellularLocation>
</comment>
<dbReference type="InParanoid" id="A9UTJ6"/>
<feature type="non-terminal residue" evidence="8">
    <location>
        <position position="1"/>
    </location>
</feature>
<dbReference type="PANTHER" id="PTHR46174">
    <property type="entry name" value="CXXC-TYPE ZINC FINGER PROTEIN 1"/>
    <property type="match status" value="1"/>
</dbReference>
<keyword evidence="3 6" id="KW-0863">Zinc-finger</keyword>
<dbReference type="Proteomes" id="UP000001357">
    <property type="component" value="Unassembled WGS sequence"/>
</dbReference>
<feature type="domain" description="PHD-type" evidence="7">
    <location>
        <begin position="4"/>
        <end position="55"/>
    </location>
</feature>
<dbReference type="PANTHER" id="PTHR46174:SF1">
    <property type="entry name" value="CXXC-TYPE ZINC FINGER PROTEIN 1"/>
    <property type="match status" value="1"/>
</dbReference>
<dbReference type="InterPro" id="IPR001965">
    <property type="entry name" value="Znf_PHD"/>
</dbReference>
<evidence type="ECO:0000313" key="8">
    <source>
        <dbReference type="EMBL" id="EDQ91504.1"/>
    </source>
</evidence>
<keyword evidence="9" id="KW-1185">Reference proteome</keyword>
<dbReference type="InterPro" id="IPR013083">
    <property type="entry name" value="Znf_RING/FYVE/PHD"/>
</dbReference>
<evidence type="ECO:0000256" key="5">
    <source>
        <dbReference type="ARBA" id="ARBA00023242"/>
    </source>
</evidence>